<evidence type="ECO:0000256" key="3">
    <source>
        <dbReference type="ARBA" id="ARBA00016612"/>
    </source>
</evidence>
<evidence type="ECO:0000256" key="1">
    <source>
        <dbReference type="ARBA" id="ARBA00004141"/>
    </source>
</evidence>
<evidence type="ECO:0000256" key="10">
    <source>
        <dbReference type="ARBA" id="ARBA00049551"/>
    </source>
</evidence>
<organism evidence="12">
    <name type="scientific">Encyrtus aurantii</name>
    <dbReference type="NCBI Taxonomy" id="2860127"/>
    <lineage>
        <taxon>Eukaryota</taxon>
        <taxon>Metazoa</taxon>
        <taxon>Ecdysozoa</taxon>
        <taxon>Arthropoda</taxon>
        <taxon>Hexapoda</taxon>
        <taxon>Insecta</taxon>
        <taxon>Pterygota</taxon>
        <taxon>Neoptera</taxon>
        <taxon>Endopterygota</taxon>
        <taxon>Hymenoptera</taxon>
        <taxon>Apocrita</taxon>
        <taxon>Proctotrupomorpha</taxon>
        <taxon>Chalcidoidea</taxon>
        <taxon>Encyrtidae</taxon>
        <taxon>Encyrtinae</taxon>
        <taxon>Encyrtus</taxon>
    </lineage>
</organism>
<sequence length="92" mass="11182">MYYFYLILFFNSMFMFVYFFYNIMLSLMALEFLMLSLLMILNFAVLFFGEMFLLMYFLVFVVCESVLGLTLLIILIRSKGNDNMKYFNLILW</sequence>
<evidence type="ECO:0000256" key="7">
    <source>
        <dbReference type="ARBA" id="ARBA00023027"/>
    </source>
</evidence>
<keyword evidence="7" id="KW-0520">NAD</keyword>
<dbReference type="AlphaFoldDB" id="A0AA50W797"/>
<comment type="similarity">
    <text evidence="2">Belongs to the complex I subunit 4L family.</text>
</comment>
<comment type="subcellular location">
    <subcellularLocation>
        <location evidence="1">Membrane</location>
        <topology evidence="1">Multi-pass membrane protein</topology>
    </subcellularLocation>
</comment>
<name>A0AA50W797_9HYME</name>
<geneLocation type="mitochondrion" evidence="12"/>
<dbReference type="InterPro" id="IPR039428">
    <property type="entry name" value="NUOK/Mnh_C1-like"/>
</dbReference>
<evidence type="ECO:0000256" key="8">
    <source>
        <dbReference type="ARBA" id="ARBA00023136"/>
    </source>
</evidence>
<protein>
    <recommendedName>
        <fullName evidence="3">NADH-ubiquinone oxidoreductase chain 4L</fullName>
    </recommendedName>
    <alternativeName>
        <fullName evidence="9">NADH dehydrogenase subunit 4L</fullName>
    </alternativeName>
</protein>
<dbReference type="GO" id="GO:0008137">
    <property type="term" value="F:NADH dehydrogenase (ubiquinone) activity"/>
    <property type="evidence" value="ECO:0007669"/>
    <property type="project" value="UniProtKB-EC"/>
</dbReference>
<dbReference type="EMBL" id="OR120384">
    <property type="protein sequence ID" value="WMH03361.1"/>
    <property type="molecule type" value="Genomic_DNA"/>
</dbReference>
<feature type="transmembrane region" description="Helical" evidence="11">
    <location>
        <begin position="32"/>
        <end position="49"/>
    </location>
</feature>
<evidence type="ECO:0000256" key="5">
    <source>
        <dbReference type="ARBA" id="ARBA00022967"/>
    </source>
</evidence>
<keyword evidence="6 11" id="KW-1133">Transmembrane helix</keyword>
<evidence type="ECO:0000256" key="9">
    <source>
        <dbReference type="ARBA" id="ARBA00031586"/>
    </source>
</evidence>
<keyword evidence="4 11" id="KW-0812">Transmembrane</keyword>
<keyword evidence="8 11" id="KW-0472">Membrane</keyword>
<accession>A0AA50W797</accession>
<dbReference type="Pfam" id="PF00420">
    <property type="entry name" value="Oxidored_q2"/>
    <property type="match status" value="1"/>
</dbReference>
<dbReference type="GO" id="GO:0016020">
    <property type="term" value="C:membrane"/>
    <property type="evidence" value="ECO:0007669"/>
    <property type="project" value="UniProtKB-SubCell"/>
</dbReference>
<feature type="transmembrane region" description="Helical" evidence="11">
    <location>
        <begin position="6"/>
        <end position="25"/>
    </location>
</feature>
<comment type="catalytic activity">
    <reaction evidence="10">
        <text>a ubiquinone + NADH + 5 H(+)(in) = a ubiquinol + NAD(+) + 4 H(+)(out)</text>
        <dbReference type="Rhea" id="RHEA:29091"/>
        <dbReference type="Rhea" id="RHEA-COMP:9565"/>
        <dbReference type="Rhea" id="RHEA-COMP:9566"/>
        <dbReference type="ChEBI" id="CHEBI:15378"/>
        <dbReference type="ChEBI" id="CHEBI:16389"/>
        <dbReference type="ChEBI" id="CHEBI:17976"/>
        <dbReference type="ChEBI" id="CHEBI:57540"/>
        <dbReference type="ChEBI" id="CHEBI:57945"/>
        <dbReference type="EC" id="7.1.1.2"/>
    </reaction>
</comment>
<evidence type="ECO:0000256" key="4">
    <source>
        <dbReference type="ARBA" id="ARBA00022692"/>
    </source>
</evidence>
<evidence type="ECO:0000256" key="2">
    <source>
        <dbReference type="ARBA" id="ARBA00010519"/>
    </source>
</evidence>
<evidence type="ECO:0000256" key="11">
    <source>
        <dbReference type="SAM" id="Phobius"/>
    </source>
</evidence>
<proteinExistence type="inferred from homology"/>
<feature type="transmembrane region" description="Helical" evidence="11">
    <location>
        <begin position="55"/>
        <end position="76"/>
    </location>
</feature>
<keyword evidence="12" id="KW-0496">Mitochondrion</keyword>
<dbReference type="Gene3D" id="1.10.287.3510">
    <property type="match status" value="1"/>
</dbReference>
<evidence type="ECO:0000256" key="6">
    <source>
        <dbReference type="ARBA" id="ARBA00022989"/>
    </source>
</evidence>
<evidence type="ECO:0000313" key="12">
    <source>
        <dbReference type="EMBL" id="WMH03361.1"/>
    </source>
</evidence>
<keyword evidence="5" id="KW-1278">Translocase</keyword>
<gene>
    <name evidence="12" type="primary">ND4L</name>
</gene>
<reference evidence="12" key="1">
    <citation type="submission" date="2023-06" db="EMBL/GenBank/DDBJ databases">
        <authorList>
            <person name="Zhang C.H."/>
            <person name="Zu G.H."/>
        </authorList>
    </citation>
    <scope>NUCLEOTIDE SEQUENCE</scope>
</reference>